<evidence type="ECO:0000313" key="4">
    <source>
        <dbReference type="Proteomes" id="UP000643525"/>
    </source>
</evidence>
<keyword evidence="1" id="KW-1133">Transmembrane helix</keyword>
<dbReference type="RefSeq" id="WP_192596314.1">
    <property type="nucleotide sequence ID" value="NZ_BAAALJ010000026.1"/>
</dbReference>
<gene>
    <name evidence="3" type="ORF">H4W27_002568</name>
</gene>
<dbReference type="Pfam" id="PF07811">
    <property type="entry name" value="TadE"/>
    <property type="match status" value="1"/>
</dbReference>
<reference evidence="3 4" key="1">
    <citation type="submission" date="2020-10" db="EMBL/GenBank/DDBJ databases">
        <title>Sequencing the genomes of 1000 actinobacteria strains.</title>
        <authorList>
            <person name="Klenk H.-P."/>
        </authorList>
    </citation>
    <scope>NUCLEOTIDE SEQUENCE [LARGE SCALE GENOMIC DNA]</scope>
    <source>
        <strain evidence="3 4">DSM 15666</strain>
    </source>
</reference>
<proteinExistence type="predicted"/>
<keyword evidence="1" id="KW-0812">Transmembrane</keyword>
<feature type="domain" description="TadE-like" evidence="2">
    <location>
        <begin position="25"/>
        <end position="67"/>
    </location>
</feature>
<keyword evidence="4" id="KW-1185">Reference proteome</keyword>
<comment type="caution">
    <text evidence="3">The sequence shown here is derived from an EMBL/GenBank/DDBJ whole genome shotgun (WGS) entry which is preliminary data.</text>
</comment>
<evidence type="ECO:0000313" key="3">
    <source>
        <dbReference type="EMBL" id="MBE1525450.1"/>
    </source>
</evidence>
<evidence type="ECO:0000259" key="2">
    <source>
        <dbReference type="Pfam" id="PF07811"/>
    </source>
</evidence>
<sequence length="133" mass="14169">MRCPSEPLCTRRDVAAHPSSAAERGSISAEFALALPGVILVLLLVLSFAMQGAAQVSLEEGARVAARELARGESAVSAEAAARRVSGERTAFRLDREDPYVTVVLSRPVRVLGWLELDATQDARATARVEVSP</sequence>
<organism evidence="3 4">
    <name type="scientific">Nesterenkonia lutea</name>
    <dbReference type="NCBI Taxonomy" id="272919"/>
    <lineage>
        <taxon>Bacteria</taxon>
        <taxon>Bacillati</taxon>
        <taxon>Actinomycetota</taxon>
        <taxon>Actinomycetes</taxon>
        <taxon>Micrococcales</taxon>
        <taxon>Micrococcaceae</taxon>
        <taxon>Nesterenkonia</taxon>
    </lineage>
</organism>
<dbReference type="EMBL" id="JADBED010000001">
    <property type="protein sequence ID" value="MBE1525450.1"/>
    <property type="molecule type" value="Genomic_DNA"/>
</dbReference>
<accession>A0ABR9JI31</accession>
<dbReference type="InterPro" id="IPR049790">
    <property type="entry name" value="Rv3655c/TadE"/>
</dbReference>
<dbReference type="Proteomes" id="UP000643525">
    <property type="component" value="Unassembled WGS sequence"/>
</dbReference>
<dbReference type="InterPro" id="IPR012495">
    <property type="entry name" value="TadE-like_dom"/>
</dbReference>
<protein>
    <recommendedName>
        <fullName evidence="2">TadE-like domain-containing protein</fullName>
    </recommendedName>
</protein>
<keyword evidence="1" id="KW-0472">Membrane</keyword>
<evidence type="ECO:0000256" key="1">
    <source>
        <dbReference type="SAM" id="Phobius"/>
    </source>
</evidence>
<name>A0ABR9JI31_9MICC</name>
<feature type="transmembrane region" description="Helical" evidence="1">
    <location>
        <begin position="31"/>
        <end position="50"/>
    </location>
</feature>
<dbReference type="NCBIfam" id="NF041390">
    <property type="entry name" value="TadE_Rv3655c"/>
    <property type="match status" value="1"/>
</dbReference>